<gene>
    <name evidence="2" type="ORF">Osc7112_2717</name>
</gene>
<dbReference type="Pfam" id="PF21828">
    <property type="entry name" value="DUF6888"/>
    <property type="match status" value="1"/>
</dbReference>
<proteinExistence type="predicted"/>
<dbReference type="HOGENOM" id="CLU_195866_0_0_3"/>
<sequence>MPTYAQLEGLYRISYYLTYLALQPIHLICVDERSKNLFVLAGYDEEIEIEIAPNGEVL</sequence>
<dbReference type="RefSeq" id="WP_015176415.1">
    <property type="nucleotide sequence ID" value="NC_019729.1"/>
</dbReference>
<dbReference type="STRING" id="179408.Osc7112_2717"/>
<accession>K9VGA8</accession>
<evidence type="ECO:0000313" key="2">
    <source>
        <dbReference type="EMBL" id="AFZ07128.1"/>
    </source>
</evidence>
<keyword evidence="3" id="KW-1185">Reference proteome</keyword>
<dbReference type="EMBL" id="CP003614">
    <property type="protein sequence ID" value="AFZ07128.1"/>
    <property type="molecule type" value="Genomic_DNA"/>
</dbReference>
<organism evidence="2 3">
    <name type="scientific">Phormidium nigroviride PCC 7112</name>
    <dbReference type="NCBI Taxonomy" id="179408"/>
    <lineage>
        <taxon>Bacteria</taxon>
        <taxon>Bacillati</taxon>
        <taxon>Cyanobacteriota</taxon>
        <taxon>Cyanophyceae</taxon>
        <taxon>Oscillatoriophycideae</taxon>
        <taxon>Oscillatoriales</taxon>
        <taxon>Oscillatoriaceae</taxon>
        <taxon>Phormidium</taxon>
    </lineage>
</organism>
<dbReference type="Proteomes" id="UP000010478">
    <property type="component" value="Chromosome"/>
</dbReference>
<name>K9VGA8_9CYAN</name>
<feature type="domain" description="DUF6888" evidence="1">
    <location>
        <begin position="1"/>
        <end position="57"/>
    </location>
</feature>
<reference evidence="2 3" key="1">
    <citation type="submission" date="2012-05" db="EMBL/GenBank/DDBJ databases">
        <title>Finished chromosome of genome of Oscillatoria sp. PCC 7112.</title>
        <authorList>
            <consortium name="US DOE Joint Genome Institute"/>
            <person name="Gugger M."/>
            <person name="Coursin T."/>
            <person name="Rippka R."/>
            <person name="Tandeau De Marsac N."/>
            <person name="Huntemann M."/>
            <person name="Wei C.-L."/>
            <person name="Han J."/>
            <person name="Detter J.C."/>
            <person name="Han C."/>
            <person name="Tapia R."/>
            <person name="Davenport K."/>
            <person name="Daligault H."/>
            <person name="Erkkila T."/>
            <person name="Gu W."/>
            <person name="Munk A.C.C."/>
            <person name="Teshima H."/>
            <person name="Xu Y."/>
            <person name="Chain P."/>
            <person name="Chen A."/>
            <person name="Krypides N."/>
            <person name="Mavromatis K."/>
            <person name="Markowitz V."/>
            <person name="Szeto E."/>
            <person name="Ivanova N."/>
            <person name="Mikhailova N."/>
            <person name="Ovchinnikova G."/>
            <person name="Pagani I."/>
            <person name="Pati A."/>
            <person name="Goodwin L."/>
            <person name="Peters L."/>
            <person name="Pitluck S."/>
            <person name="Woyke T."/>
            <person name="Kerfeld C."/>
        </authorList>
    </citation>
    <scope>NUCLEOTIDE SEQUENCE [LARGE SCALE GENOMIC DNA]</scope>
    <source>
        <strain evidence="2 3">PCC 7112</strain>
    </source>
</reference>
<evidence type="ECO:0000313" key="3">
    <source>
        <dbReference type="Proteomes" id="UP000010478"/>
    </source>
</evidence>
<dbReference type="AlphaFoldDB" id="K9VGA8"/>
<evidence type="ECO:0000259" key="1">
    <source>
        <dbReference type="Pfam" id="PF21828"/>
    </source>
</evidence>
<protein>
    <recommendedName>
        <fullName evidence="1">DUF6888 domain-containing protein</fullName>
    </recommendedName>
</protein>
<dbReference type="eggNOG" id="ENOG50335Q2">
    <property type="taxonomic scope" value="Bacteria"/>
</dbReference>
<dbReference type="InterPro" id="IPR054181">
    <property type="entry name" value="DUF6888"/>
</dbReference>
<dbReference type="KEGG" id="oni:Osc7112_2717"/>